<organism evidence="3 5">
    <name type="scientific">Desulfosarcina ovata subsp. ovata</name>
    <dbReference type="NCBI Taxonomy" id="2752305"/>
    <lineage>
        <taxon>Bacteria</taxon>
        <taxon>Pseudomonadati</taxon>
        <taxon>Thermodesulfobacteriota</taxon>
        <taxon>Desulfobacteria</taxon>
        <taxon>Desulfobacterales</taxon>
        <taxon>Desulfosarcinaceae</taxon>
        <taxon>Desulfosarcina</taxon>
    </lineage>
</organism>
<accession>A0A5K8A4L6</accession>
<keyword evidence="1" id="KW-0472">Membrane</keyword>
<feature type="domain" description="HD" evidence="2">
    <location>
        <begin position="157"/>
        <end position="242"/>
    </location>
</feature>
<protein>
    <submittedName>
        <fullName evidence="3">Metal-dependent phosphohydrolase</fullName>
    </submittedName>
</protein>
<name>A0A5K8A4L6_9BACT</name>
<dbReference type="Proteomes" id="UP000422108">
    <property type="component" value="Chromosome"/>
</dbReference>
<dbReference type="InterPro" id="IPR006674">
    <property type="entry name" value="HD_domain"/>
</dbReference>
<dbReference type="Gene3D" id="1.10.3210.10">
    <property type="entry name" value="Hypothetical protein af1432"/>
    <property type="match status" value="1"/>
</dbReference>
<keyword evidence="3" id="KW-0378">Hydrolase</keyword>
<evidence type="ECO:0000259" key="2">
    <source>
        <dbReference type="Pfam" id="PF01966"/>
    </source>
</evidence>
<reference evidence="3 5" key="1">
    <citation type="submission" date="2019-11" db="EMBL/GenBank/DDBJ databases">
        <title>Comparative genomics of hydrocarbon-degrading Desulfosarcina strains.</title>
        <authorList>
            <person name="Watanabe M."/>
            <person name="Kojima H."/>
            <person name="Fukui M."/>
        </authorList>
    </citation>
    <scope>NUCLEOTIDE SEQUENCE [LARGE SCALE GENOMIC DNA]</scope>
    <source>
        <strain evidence="5">oXyS1</strain>
        <strain evidence="3">OXyS1</strain>
    </source>
</reference>
<dbReference type="EMBL" id="AP021879">
    <property type="protein sequence ID" value="BBO88153.1"/>
    <property type="molecule type" value="Genomic_DNA"/>
</dbReference>
<dbReference type="SUPFAM" id="SSF109604">
    <property type="entry name" value="HD-domain/PDEase-like"/>
    <property type="match status" value="1"/>
</dbReference>
<proteinExistence type="predicted"/>
<keyword evidence="5" id="KW-1185">Reference proteome</keyword>
<evidence type="ECO:0000256" key="1">
    <source>
        <dbReference type="SAM" id="Phobius"/>
    </source>
</evidence>
<gene>
    <name evidence="3" type="ORF">DSCOOX_07030</name>
    <name evidence="4" type="ORF">DSCOOX_13330</name>
</gene>
<keyword evidence="1" id="KW-1133">Transmembrane helix</keyword>
<feature type="transmembrane region" description="Helical" evidence="1">
    <location>
        <begin position="13"/>
        <end position="31"/>
    </location>
</feature>
<evidence type="ECO:0000313" key="3">
    <source>
        <dbReference type="EMBL" id="BBO87523.1"/>
    </source>
</evidence>
<keyword evidence="1" id="KW-0812">Transmembrane</keyword>
<dbReference type="GO" id="GO:0016787">
    <property type="term" value="F:hydrolase activity"/>
    <property type="evidence" value="ECO:0007669"/>
    <property type="project" value="UniProtKB-KW"/>
</dbReference>
<dbReference type="EMBL" id="AP021879">
    <property type="protein sequence ID" value="BBO87523.1"/>
    <property type="molecule type" value="Genomic_DNA"/>
</dbReference>
<dbReference type="Pfam" id="PF01966">
    <property type="entry name" value="HD"/>
    <property type="match status" value="1"/>
</dbReference>
<evidence type="ECO:0000313" key="4">
    <source>
        <dbReference type="EMBL" id="BBO88153.1"/>
    </source>
</evidence>
<sequence>MGFLATLSFWDKIWMALGLAGLLLLLIRFHFKLARKEKDALIRIDRFMDTRMTGQSDNHPCAMDHDSQCLKWKHPDIGMFYKGYVEPYTQLLRRIDALDTVVDLLALLDAEGHCPSIAGRGHQHGPADKPADLEASRWQSVRHNAYAILHENVSLREHSLNVASMVVEQRKKGGRDFQMELGRLLIVSLGHDIGKIPGKSKGHAAKDHCMASRDVLDGMLPADYPSRDEILAAVRDHHFSSASGGALLNHLKTADHKARQMELKKYGCEATIAPSFFKTAASHPTKPDRASQKPRYASVDLSWLELSQLLQLVAARINVVEKGKYEAFSHAGMVYVYPRLLAQCACHLAMQAGRMEVVAHMATEEKMEALMYAIRKALEEHVPDKLIGAGYIGRKFQIASGNGDCMNPGFYLPLKISAFTPASPSEIEKRKQGVSLLQSIQSVSIYYPDS</sequence>
<evidence type="ECO:0000313" key="5">
    <source>
        <dbReference type="Proteomes" id="UP000422108"/>
    </source>
</evidence>
<dbReference type="AlphaFoldDB" id="A0A5K8A4L6"/>
<dbReference type="RefSeq" id="WP_155308972.1">
    <property type="nucleotide sequence ID" value="NZ_AP021879.1"/>
</dbReference>